<dbReference type="CDD" id="cd05466">
    <property type="entry name" value="PBP2_LTTR_substrate"/>
    <property type="match status" value="1"/>
</dbReference>
<keyword evidence="2" id="KW-0805">Transcription regulation</keyword>
<dbReference type="InterPro" id="IPR050950">
    <property type="entry name" value="HTH-type_LysR_regulators"/>
</dbReference>
<dbReference type="FunFam" id="1.10.10.10:FF:000001">
    <property type="entry name" value="LysR family transcriptional regulator"/>
    <property type="match status" value="1"/>
</dbReference>
<reference evidence="6" key="1">
    <citation type="submission" date="2020-10" db="EMBL/GenBank/DDBJ databases">
        <authorList>
            <person name="Gilroy R."/>
        </authorList>
    </citation>
    <scope>NUCLEOTIDE SEQUENCE</scope>
    <source>
        <strain evidence="6">CHK123-3438</strain>
    </source>
</reference>
<dbReference type="Proteomes" id="UP000886860">
    <property type="component" value="Unassembled WGS sequence"/>
</dbReference>
<dbReference type="InterPro" id="IPR000847">
    <property type="entry name" value="LysR_HTH_N"/>
</dbReference>
<dbReference type="Pfam" id="PF00126">
    <property type="entry name" value="HTH_1"/>
    <property type="match status" value="1"/>
</dbReference>
<evidence type="ECO:0000313" key="7">
    <source>
        <dbReference type="Proteomes" id="UP000886860"/>
    </source>
</evidence>
<dbReference type="InterPro" id="IPR005119">
    <property type="entry name" value="LysR_subst-bd"/>
</dbReference>
<evidence type="ECO:0000256" key="3">
    <source>
        <dbReference type="ARBA" id="ARBA00023125"/>
    </source>
</evidence>
<proteinExistence type="inferred from homology"/>
<dbReference type="GO" id="GO:0005829">
    <property type="term" value="C:cytosol"/>
    <property type="evidence" value="ECO:0007669"/>
    <property type="project" value="TreeGrafter"/>
</dbReference>
<dbReference type="SUPFAM" id="SSF46785">
    <property type="entry name" value="Winged helix' DNA-binding domain"/>
    <property type="match status" value="1"/>
</dbReference>
<organism evidence="6 7">
    <name type="scientific">Candidatus Caccovicinus merdipullorum</name>
    <dbReference type="NCBI Taxonomy" id="2840724"/>
    <lineage>
        <taxon>Bacteria</taxon>
        <taxon>Bacillati</taxon>
        <taxon>Bacillota</taxon>
        <taxon>Clostridia</taxon>
        <taxon>Eubacteriales</taxon>
        <taxon>Candidatus Caccovicinus</taxon>
    </lineage>
</organism>
<dbReference type="GO" id="GO:0003700">
    <property type="term" value="F:DNA-binding transcription factor activity"/>
    <property type="evidence" value="ECO:0007669"/>
    <property type="project" value="InterPro"/>
</dbReference>
<evidence type="ECO:0000256" key="2">
    <source>
        <dbReference type="ARBA" id="ARBA00023015"/>
    </source>
</evidence>
<name>A0A9D1GGG4_9FIRM</name>
<sequence>MELRVLEYYLMVVREENITRAANLLHITQPTLSRQLSQLEEELGVRLFKRGKHNITLTEEGLLLKRRAQEMVDLADKTRRELVQGQGELSGTISIGSGETKSIHLLAELMTEFRRLHPGVSYDIYSNTADHIKDRIEKGLTDIGLLTEPVEVGKYQFVRIPEKLKWGVLVRRDSPLAQKKEIRPEDLLGVPVLLANRDSVRNELANWFGDCYERLDIASTFNLLYNASALVESMNGAALCMELDTRYQNLVFVPLEPRLTAGAVLVWKKNQFFTQTVEQFIKFIMNARERDNWAEGGERK</sequence>
<dbReference type="Gene3D" id="3.40.190.290">
    <property type="match status" value="1"/>
</dbReference>
<comment type="caution">
    <text evidence="6">The sequence shown here is derived from an EMBL/GenBank/DDBJ whole genome shotgun (WGS) entry which is preliminary data.</text>
</comment>
<dbReference type="Gene3D" id="1.10.10.10">
    <property type="entry name" value="Winged helix-like DNA-binding domain superfamily/Winged helix DNA-binding domain"/>
    <property type="match status" value="1"/>
</dbReference>
<dbReference type="AlphaFoldDB" id="A0A9D1GGG4"/>
<evidence type="ECO:0000256" key="1">
    <source>
        <dbReference type="ARBA" id="ARBA00009437"/>
    </source>
</evidence>
<feature type="domain" description="HTH lysR-type" evidence="5">
    <location>
        <begin position="1"/>
        <end position="58"/>
    </location>
</feature>
<dbReference type="GO" id="GO:0003677">
    <property type="term" value="F:DNA binding"/>
    <property type="evidence" value="ECO:0007669"/>
    <property type="project" value="UniProtKB-KW"/>
</dbReference>
<dbReference type="PRINTS" id="PR00039">
    <property type="entry name" value="HTHLYSR"/>
</dbReference>
<dbReference type="EMBL" id="DVKS01000018">
    <property type="protein sequence ID" value="HIT40685.1"/>
    <property type="molecule type" value="Genomic_DNA"/>
</dbReference>
<gene>
    <name evidence="6" type="ORF">IAB60_01055</name>
</gene>
<evidence type="ECO:0000256" key="4">
    <source>
        <dbReference type="ARBA" id="ARBA00023163"/>
    </source>
</evidence>
<accession>A0A9D1GGG4</accession>
<dbReference type="InterPro" id="IPR036388">
    <property type="entry name" value="WH-like_DNA-bd_sf"/>
</dbReference>
<dbReference type="PANTHER" id="PTHR30419:SF8">
    <property type="entry name" value="NITROGEN ASSIMILATION TRANSCRIPTIONAL ACTIVATOR-RELATED"/>
    <property type="match status" value="1"/>
</dbReference>
<protein>
    <submittedName>
        <fullName evidence="6">LysR family transcriptional regulator</fullName>
    </submittedName>
</protein>
<dbReference type="Pfam" id="PF03466">
    <property type="entry name" value="LysR_substrate"/>
    <property type="match status" value="1"/>
</dbReference>
<dbReference type="PANTHER" id="PTHR30419">
    <property type="entry name" value="HTH-TYPE TRANSCRIPTIONAL REGULATOR YBHD"/>
    <property type="match status" value="1"/>
</dbReference>
<reference evidence="6" key="2">
    <citation type="journal article" date="2021" name="PeerJ">
        <title>Extensive microbial diversity within the chicken gut microbiome revealed by metagenomics and culture.</title>
        <authorList>
            <person name="Gilroy R."/>
            <person name="Ravi A."/>
            <person name="Getino M."/>
            <person name="Pursley I."/>
            <person name="Horton D.L."/>
            <person name="Alikhan N.F."/>
            <person name="Baker D."/>
            <person name="Gharbi K."/>
            <person name="Hall N."/>
            <person name="Watson M."/>
            <person name="Adriaenssens E.M."/>
            <person name="Foster-Nyarko E."/>
            <person name="Jarju S."/>
            <person name="Secka A."/>
            <person name="Antonio M."/>
            <person name="Oren A."/>
            <person name="Chaudhuri R.R."/>
            <person name="La Ragione R."/>
            <person name="Hildebrand F."/>
            <person name="Pallen M.J."/>
        </authorList>
    </citation>
    <scope>NUCLEOTIDE SEQUENCE</scope>
    <source>
        <strain evidence="6">CHK123-3438</strain>
    </source>
</reference>
<comment type="similarity">
    <text evidence="1">Belongs to the LysR transcriptional regulatory family.</text>
</comment>
<dbReference type="InterPro" id="IPR036390">
    <property type="entry name" value="WH_DNA-bd_sf"/>
</dbReference>
<dbReference type="SUPFAM" id="SSF53850">
    <property type="entry name" value="Periplasmic binding protein-like II"/>
    <property type="match status" value="1"/>
</dbReference>
<evidence type="ECO:0000259" key="5">
    <source>
        <dbReference type="PROSITE" id="PS50931"/>
    </source>
</evidence>
<keyword evidence="3" id="KW-0238">DNA-binding</keyword>
<keyword evidence="4" id="KW-0804">Transcription</keyword>
<dbReference type="PROSITE" id="PS50931">
    <property type="entry name" value="HTH_LYSR"/>
    <property type="match status" value="1"/>
</dbReference>
<evidence type="ECO:0000313" key="6">
    <source>
        <dbReference type="EMBL" id="HIT40685.1"/>
    </source>
</evidence>